<evidence type="ECO:0000256" key="10">
    <source>
        <dbReference type="PROSITE-ProRule" id="PRU00282"/>
    </source>
</evidence>
<evidence type="ECO:0000256" key="7">
    <source>
        <dbReference type="ARBA" id="ARBA00022989"/>
    </source>
</evidence>
<feature type="repeat" description="Solcar" evidence="10">
    <location>
        <begin position="63"/>
        <end position="165"/>
    </location>
</feature>
<dbReference type="Pfam" id="PF00153">
    <property type="entry name" value="Mito_carr"/>
    <property type="match status" value="2"/>
</dbReference>
<name>A0A1C1CZU8_9EURO</name>
<evidence type="ECO:0000256" key="5">
    <source>
        <dbReference type="ARBA" id="ARBA00022737"/>
    </source>
</evidence>
<evidence type="ECO:0000256" key="9">
    <source>
        <dbReference type="ARBA" id="ARBA00023136"/>
    </source>
</evidence>
<keyword evidence="5" id="KW-0677">Repeat</keyword>
<feature type="region of interest" description="Disordered" evidence="12">
    <location>
        <begin position="99"/>
        <end position="121"/>
    </location>
</feature>
<dbReference type="PANTHER" id="PTHR45624">
    <property type="entry name" value="MITOCHONDRIAL BASIC AMINO ACIDS TRANSPORTER-RELATED"/>
    <property type="match status" value="1"/>
</dbReference>
<dbReference type="InterPro" id="IPR018108">
    <property type="entry name" value="MCP_transmembrane"/>
</dbReference>
<keyword evidence="4 10" id="KW-0812">Transmembrane</keyword>
<feature type="region of interest" description="Disordered" evidence="12">
    <location>
        <begin position="286"/>
        <end position="307"/>
    </location>
</feature>
<evidence type="ECO:0000256" key="6">
    <source>
        <dbReference type="ARBA" id="ARBA00022792"/>
    </source>
</evidence>
<evidence type="ECO:0000256" key="4">
    <source>
        <dbReference type="ARBA" id="ARBA00022692"/>
    </source>
</evidence>
<comment type="similarity">
    <text evidence="2 11">Belongs to the mitochondrial carrier (TC 2.A.29) family.</text>
</comment>
<evidence type="ECO:0000313" key="15">
    <source>
        <dbReference type="Proteomes" id="UP000094526"/>
    </source>
</evidence>
<dbReference type="VEuPathDB" id="FungiDB:G647_00982"/>
<dbReference type="Gene3D" id="1.50.40.10">
    <property type="entry name" value="Mitochondrial carrier domain"/>
    <property type="match status" value="1"/>
</dbReference>
<dbReference type="InterPro" id="IPR023395">
    <property type="entry name" value="MCP_dom_sf"/>
</dbReference>
<evidence type="ECO:0000313" key="14">
    <source>
        <dbReference type="EMBL" id="OCT54083.1"/>
    </source>
</evidence>
<comment type="caution">
    <text evidence="14">The sequence shown here is derived from an EMBL/GenBank/DDBJ whole genome shotgun (WGS) entry which is preliminary data.</text>
</comment>
<keyword evidence="9 10" id="KW-0472">Membrane</keyword>
<protein>
    <submittedName>
        <fullName evidence="14">Mitochondrial carrier protein</fullName>
    </submittedName>
</protein>
<sequence>MSRALGFSIYRKAKYTFDNWIEAATGRSPLQHVNKPGTYPDIYTMTCFTGAGMVSGAVCAVTLSTLGDRIGRENALTWKPAPVELIKNATQTSVLMASAQADHTNPTSTTESPKNSGRVSSWQSMKRIVARQGPLGLWTGFRLHVIRDTIGSGIYFGIYETTKQSLNSYYGAEKANSAGAIAVAGALCGIGAWVMTYPLDTMKTRAQNNLVGNSSTPKATLSSALESAAKTAASSAASGSKWKGVEMIIIRSTLQNMIQMSFFEQAKVWIDKLEFSDGSRTLPEVERHFGRDSKVKHHSGVGRNDKL</sequence>
<evidence type="ECO:0000256" key="11">
    <source>
        <dbReference type="RuleBase" id="RU000488"/>
    </source>
</evidence>
<dbReference type="STRING" id="86049.A0A1C1CZU8"/>
<feature type="transmembrane region" description="Helical" evidence="13">
    <location>
        <begin position="42"/>
        <end position="63"/>
    </location>
</feature>
<proteinExistence type="inferred from homology"/>
<keyword evidence="6" id="KW-0999">Mitochondrion inner membrane</keyword>
<dbReference type="VEuPathDB" id="FungiDB:CLCR_10593"/>
<dbReference type="GO" id="GO:0022857">
    <property type="term" value="F:transmembrane transporter activity"/>
    <property type="evidence" value="ECO:0007669"/>
    <property type="project" value="TreeGrafter"/>
</dbReference>
<dbReference type="OrthoDB" id="2382881at2759"/>
<accession>A0A1C1CZU8</accession>
<dbReference type="EMBL" id="LGRB01000008">
    <property type="protein sequence ID" value="OCT54083.1"/>
    <property type="molecule type" value="Genomic_DNA"/>
</dbReference>
<gene>
    <name evidence="14" type="ORF">CLCR_10593</name>
</gene>
<evidence type="ECO:0000256" key="2">
    <source>
        <dbReference type="ARBA" id="ARBA00006375"/>
    </source>
</evidence>
<dbReference type="PROSITE" id="PS50920">
    <property type="entry name" value="SOLCAR"/>
    <property type="match status" value="2"/>
</dbReference>
<dbReference type="PANTHER" id="PTHR45624:SF9">
    <property type="entry name" value="CARRIER PROTEIN, PUTATIVE (AFU_ORTHOLOGUE AFUA_4G06390)-RELATED"/>
    <property type="match status" value="1"/>
</dbReference>
<organism evidence="14 15">
    <name type="scientific">Cladophialophora carrionii</name>
    <dbReference type="NCBI Taxonomy" id="86049"/>
    <lineage>
        <taxon>Eukaryota</taxon>
        <taxon>Fungi</taxon>
        <taxon>Dikarya</taxon>
        <taxon>Ascomycota</taxon>
        <taxon>Pezizomycotina</taxon>
        <taxon>Eurotiomycetes</taxon>
        <taxon>Chaetothyriomycetidae</taxon>
        <taxon>Chaetothyriales</taxon>
        <taxon>Herpotrichiellaceae</taxon>
        <taxon>Cladophialophora</taxon>
    </lineage>
</organism>
<keyword evidence="8" id="KW-0496">Mitochondrion</keyword>
<evidence type="ECO:0000256" key="1">
    <source>
        <dbReference type="ARBA" id="ARBA00004225"/>
    </source>
</evidence>
<dbReference type="InterPro" id="IPR050567">
    <property type="entry name" value="Mitochondrial_Carrier"/>
</dbReference>
<dbReference type="AlphaFoldDB" id="A0A1C1CZU8"/>
<evidence type="ECO:0000256" key="13">
    <source>
        <dbReference type="SAM" id="Phobius"/>
    </source>
</evidence>
<keyword evidence="7 13" id="KW-1133">Transmembrane helix</keyword>
<comment type="subcellular location">
    <subcellularLocation>
        <location evidence="1">Mitochondrion membrane</location>
        <topology evidence="1">Multi-pass membrane protein</topology>
    </subcellularLocation>
</comment>
<evidence type="ECO:0000256" key="3">
    <source>
        <dbReference type="ARBA" id="ARBA00022448"/>
    </source>
</evidence>
<evidence type="ECO:0000256" key="12">
    <source>
        <dbReference type="SAM" id="MobiDB-lite"/>
    </source>
</evidence>
<keyword evidence="15" id="KW-1185">Reference proteome</keyword>
<reference evidence="15" key="1">
    <citation type="submission" date="2015-07" db="EMBL/GenBank/DDBJ databases">
        <authorList>
            <person name="Teixeira M.M."/>
            <person name="Souza R.C."/>
            <person name="Almeida L.G."/>
            <person name="Vicente V.A."/>
            <person name="de Hoog S."/>
            <person name="Bocca A.L."/>
            <person name="de Almeida S.R."/>
            <person name="Vasconcelos A.T."/>
            <person name="Felipe M.S."/>
        </authorList>
    </citation>
    <scope>NUCLEOTIDE SEQUENCE [LARGE SCALE GENOMIC DNA]</scope>
    <source>
        <strain evidence="15">KSF</strain>
    </source>
</reference>
<keyword evidence="3 11" id="KW-0813">Transport</keyword>
<dbReference type="Proteomes" id="UP000094526">
    <property type="component" value="Unassembled WGS sequence"/>
</dbReference>
<dbReference type="SUPFAM" id="SSF103506">
    <property type="entry name" value="Mitochondrial carrier"/>
    <property type="match status" value="1"/>
</dbReference>
<dbReference type="GO" id="GO:0031966">
    <property type="term" value="C:mitochondrial membrane"/>
    <property type="evidence" value="ECO:0007669"/>
    <property type="project" value="UniProtKB-SubCell"/>
</dbReference>
<dbReference type="eggNOG" id="KOG0758">
    <property type="taxonomic scope" value="Eukaryota"/>
</dbReference>
<feature type="repeat" description="Solcar" evidence="10">
    <location>
        <begin position="176"/>
        <end position="269"/>
    </location>
</feature>
<evidence type="ECO:0000256" key="8">
    <source>
        <dbReference type="ARBA" id="ARBA00023128"/>
    </source>
</evidence>
<feature type="transmembrane region" description="Helical" evidence="13">
    <location>
        <begin position="178"/>
        <end position="199"/>
    </location>
</feature>